<dbReference type="OrthoDB" id="60843at2759"/>
<comment type="catalytic activity">
    <reaction evidence="1">
        <text>O-phospho-L-threonyl-[protein] + H2O = L-threonyl-[protein] + phosphate</text>
        <dbReference type="Rhea" id="RHEA:47004"/>
        <dbReference type="Rhea" id="RHEA-COMP:11060"/>
        <dbReference type="Rhea" id="RHEA-COMP:11605"/>
        <dbReference type="ChEBI" id="CHEBI:15377"/>
        <dbReference type="ChEBI" id="CHEBI:30013"/>
        <dbReference type="ChEBI" id="CHEBI:43474"/>
        <dbReference type="ChEBI" id="CHEBI:61977"/>
        <dbReference type="EC" id="3.1.3.16"/>
    </reaction>
</comment>
<evidence type="ECO:0000313" key="3">
    <source>
        <dbReference type="EMBL" id="KAB1216479.1"/>
    </source>
</evidence>
<dbReference type="SMART" id="SM00332">
    <property type="entry name" value="PP2Cc"/>
    <property type="match status" value="1"/>
</dbReference>
<proteinExistence type="inferred from homology"/>
<comment type="cofactor">
    <cofactor evidence="1">
        <name>Mn(2+)</name>
        <dbReference type="ChEBI" id="CHEBI:29035"/>
    </cofactor>
</comment>
<comment type="cofactor">
    <cofactor evidence="1">
        <name>Mg(2+)</name>
        <dbReference type="ChEBI" id="CHEBI:18420"/>
    </cofactor>
</comment>
<dbReference type="GO" id="GO:0004722">
    <property type="term" value="F:protein serine/threonine phosphatase activity"/>
    <property type="evidence" value="ECO:0007669"/>
    <property type="project" value="UniProtKB-EC"/>
</dbReference>
<dbReference type="PANTHER" id="PTHR12320:SF14">
    <property type="entry name" value="PROTEIN PHOSPHATASE"/>
    <property type="match status" value="1"/>
</dbReference>
<keyword evidence="1" id="KW-0464">Manganese</keyword>
<keyword evidence="1" id="KW-0479">Metal-binding</keyword>
<dbReference type="InterPro" id="IPR036457">
    <property type="entry name" value="PPM-type-like_dom_sf"/>
</dbReference>
<dbReference type="GO" id="GO:0046872">
    <property type="term" value="F:metal ion binding"/>
    <property type="evidence" value="ECO:0007669"/>
    <property type="project" value="UniProtKB-UniRule"/>
</dbReference>
<dbReference type="AlphaFoldDB" id="A0A6A1VU71"/>
<comment type="caution">
    <text evidence="3">The sequence shown here is derived from an EMBL/GenBank/DDBJ whole genome shotgun (WGS) entry which is preliminary data.</text>
</comment>
<dbReference type="EMBL" id="RXIC02000022">
    <property type="protein sequence ID" value="KAB1216479.1"/>
    <property type="molecule type" value="Genomic_DNA"/>
</dbReference>
<protein>
    <recommendedName>
        <fullName evidence="1">Protein phosphatase</fullName>
        <ecNumber evidence="1">3.1.3.16</ecNumber>
    </recommendedName>
</protein>
<accession>A0A6A1VU71</accession>
<dbReference type="Gene3D" id="3.60.40.10">
    <property type="entry name" value="PPM-type phosphatase domain"/>
    <property type="match status" value="2"/>
</dbReference>
<dbReference type="PANTHER" id="PTHR12320">
    <property type="entry name" value="PROTEIN PHOSPHATASE 2C"/>
    <property type="match status" value="1"/>
</dbReference>
<keyword evidence="4" id="KW-1185">Reference proteome</keyword>
<evidence type="ECO:0000256" key="1">
    <source>
        <dbReference type="RuleBase" id="RU366020"/>
    </source>
</evidence>
<keyword evidence="1" id="KW-0904">Protein phosphatase</keyword>
<name>A0A6A1VU71_9ROSI</name>
<dbReference type="SUPFAM" id="SSF81606">
    <property type="entry name" value="PP2C-like"/>
    <property type="match status" value="1"/>
</dbReference>
<evidence type="ECO:0000259" key="2">
    <source>
        <dbReference type="PROSITE" id="PS51746"/>
    </source>
</evidence>
<dbReference type="SMART" id="SM00331">
    <property type="entry name" value="PP2C_SIG"/>
    <property type="match status" value="1"/>
</dbReference>
<dbReference type="EC" id="3.1.3.16" evidence="1"/>
<dbReference type="CDD" id="cd00143">
    <property type="entry name" value="PP2Cc"/>
    <property type="match status" value="1"/>
</dbReference>
<dbReference type="PROSITE" id="PS51746">
    <property type="entry name" value="PPM_2"/>
    <property type="match status" value="1"/>
</dbReference>
<comment type="catalytic activity">
    <reaction evidence="1">
        <text>O-phospho-L-seryl-[protein] + H2O = L-seryl-[protein] + phosphate</text>
        <dbReference type="Rhea" id="RHEA:20629"/>
        <dbReference type="Rhea" id="RHEA-COMP:9863"/>
        <dbReference type="Rhea" id="RHEA-COMP:11604"/>
        <dbReference type="ChEBI" id="CHEBI:15377"/>
        <dbReference type="ChEBI" id="CHEBI:29999"/>
        <dbReference type="ChEBI" id="CHEBI:43474"/>
        <dbReference type="ChEBI" id="CHEBI:83421"/>
        <dbReference type="EC" id="3.1.3.16"/>
    </reaction>
</comment>
<gene>
    <name evidence="3" type="ORF">CJ030_MR4G018574</name>
</gene>
<dbReference type="InterPro" id="IPR001932">
    <property type="entry name" value="PPM-type_phosphatase-like_dom"/>
</dbReference>
<evidence type="ECO:0000313" key="4">
    <source>
        <dbReference type="Proteomes" id="UP000516437"/>
    </source>
</evidence>
<feature type="domain" description="PPM-type phosphatase" evidence="2">
    <location>
        <begin position="42"/>
        <end position="278"/>
    </location>
</feature>
<sequence length="285" mass="31540">MIIKRRWVEGELEVTTLTKYYRLDREGVRSGEGRKWKMVCGACYLPKDNKLKPLGEDAHFICKEKQAVGVADGVGGWAAKGVDAGEYARELMNNAEIAIHQEPNGHMDLKGVLNKAFLNTKPEGSSTACLAVLEDLHLKAINVGDSGFLVFRNKALMYRSPIQQHEFNTPYQLGTSKTCDLPCSAMRIAVAVLPEDIIVFGTDGLLDNMYPREIEDILKRGTSEEVNPEELASTIAEFALYNSLDKYRCSPFARAAHLEGKQHIGGKIDDITVIVGHIVADNCEN</sequence>
<organism evidence="3 4">
    <name type="scientific">Morella rubra</name>
    <name type="common">Chinese bayberry</name>
    <dbReference type="NCBI Taxonomy" id="262757"/>
    <lineage>
        <taxon>Eukaryota</taxon>
        <taxon>Viridiplantae</taxon>
        <taxon>Streptophyta</taxon>
        <taxon>Embryophyta</taxon>
        <taxon>Tracheophyta</taxon>
        <taxon>Spermatophyta</taxon>
        <taxon>Magnoliopsida</taxon>
        <taxon>eudicotyledons</taxon>
        <taxon>Gunneridae</taxon>
        <taxon>Pentapetalae</taxon>
        <taxon>rosids</taxon>
        <taxon>fabids</taxon>
        <taxon>Fagales</taxon>
        <taxon>Myricaceae</taxon>
        <taxon>Morella</taxon>
    </lineage>
</organism>
<dbReference type="Pfam" id="PF07228">
    <property type="entry name" value="SpoIIE"/>
    <property type="match status" value="1"/>
</dbReference>
<reference evidence="3 4" key="1">
    <citation type="journal article" date="2019" name="Plant Biotechnol. J.">
        <title>The red bayberry genome and genetic basis of sex determination.</title>
        <authorList>
            <person name="Jia H.M."/>
            <person name="Jia H.J."/>
            <person name="Cai Q.L."/>
            <person name="Wang Y."/>
            <person name="Zhao H.B."/>
            <person name="Yang W.F."/>
            <person name="Wang G.Y."/>
            <person name="Li Y.H."/>
            <person name="Zhan D.L."/>
            <person name="Shen Y.T."/>
            <person name="Niu Q.F."/>
            <person name="Chang L."/>
            <person name="Qiu J."/>
            <person name="Zhao L."/>
            <person name="Xie H.B."/>
            <person name="Fu W.Y."/>
            <person name="Jin J."/>
            <person name="Li X.W."/>
            <person name="Jiao Y."/>
            <person name="Zhou C.C."/>
            <person name="Tu T."/>
            <person name="Chai C.Y."/>
            <person name="Gao J.L."/>
            <person name="Fan L.J."/>
            <person name="van de Weg E."/>
            <person name="Wang J.Y."/>
            <person name="Gao Z.S."/>
        </authorList>
    </citation>
    <scope>NUCLEOTIDE SEQUENCE [LARGE SCALE GENOMIC DNA]</scope>
    <source>
        <tissue evidence="3">Leaves</tissue>
    </source>
</reference>
<keyword evidence="1" id="KW-0460">Magnesium</keyword>
<dbReference type="InterPro" id="IPR039123">
    <property type="entry name" value="PPTC7"/>
</dbReference>
<dbReference type="Proteomes" id="UP000516437">
    <property type="component" value="Chromosome 4"/>
</dbReference>
<comment type="similarity">
    <text evidence="1">Belongs to the PP2C family.</text>
</comment>
<keyword evidence="1" id="KW-0378">Hydrolase</keyword>